<feature type="region of interest" description="Disordered" evidence="1">
    <location>
        <begin position="101"/>
        <end position="123"/>
    </location>
</feature>
<sequence>MNRMYPNKLYVQYGNAYRSDLGYGSNGYDTRLSGRGWMSVDSKYKTRGRGNGFYSYRYYDSIDGLNELNRGPRAKSTSKNLKDITTPVALVVNGQNNIPLPETAADNMKDKFITTNPDREHSQ</sequence>
<accession>A0ABD3EKC5</accession>
<protein>
    <submittedName>
        <fullName evidence="2">Protein T2</fullName>
    </submittedName>
</protein>
<feature type="compositionally biased region" description="Basic and acidic residues" evidence="1">
    <location>
        <begin position="107"/>
        <end position="123"/>
    </location>
</feature>
<comment type="caution">
    <text evidence="2">The sequence shown here is derived from an EMBL/GenBank/DDBJ whole genome shotgun (WGS) entry which is preliminary data.</text>
</comment>
<organism evidence="2 3">
    <name type="scientific">Castilleja foliolosa</name>
    <dbReference type="NCBI Taxonomy" id="1961234"/>
    <lineage>
        <taxon>Eukaryota</taxon>
        <taxon>Viridiplantae</taxon>
        <taxon>Streptophyta</taxon>
        <taxon>Embryophyta</taxon>
        <taxon>Tracheophyta</taxon>
        <taxon>Spermatophyta</taxon>
        <taxon>Magnoliopsida</taxon>
        <taxon>eudicotyledons</taxon>
        <taxon>Gunneridae</taxon>
        <taxon>Pentapetalae</taxon>
        <taxon>asterids</taxon>
        <taxon>lamiids</taxon>
        <taxon>Lamiales</taxon>
        <taxon>Orobanchaceae</taxon>
        <taxon>Pedicularideae</taxon>
        <taxon>Castillejinae</taxon>
        <taxon>Castilleja</taxon>
    </lineage>
</organism>
<gene>
    <name evidence="2" type="primary">ECT2</name>
    <name evidence="2" type="ORF">CASFOL_000656</name>
</gene>
<dbReference type="AlphaFoldDB" id="A0ABD3EKC5"/>
<keyword evidence="3" id="KW-1185">Reference proteome</keyword>
<dbReference type="Proteomes" id="UP001632038">
    <property type="component" value="Unassembled WGS sequence"/>
</dbReference>
<name>A0ABD3EKC5_9LAMI</name>
<dbReference type="EMBL" id="JAVIJP010000002">
    <property type="protein sequence ID" value="KAL3654870.1"/>
    <property type="molecule type" value="Genomic_DNA"/>
</dbReference>
<proteinExistence type="predicted"/>
<evidence type="ECO:0000313" key="3">
    <source>
        <dbReference type="Proteomes" id="UP001632038"/>
    </source>
</evidence>
<evidence type="ECO:0000256" key="1">
    <source>
        <dbReference type="SAM" id="MobiDB-lite"/>
    </source>
</evidence>
<evidence type="ECO:0000313" key="2">
    <source>
        <dbReference type="EMBL" id="KAL3654870.1"/>
    </source>
</evidence>
<reference evidence="3" key="1">
    <citation type="journal article" date="2024" name="IScience">
        <title>Strigolactones Initiate the Formation of Haustorium-like Structures in Castilleja.</title>
        <authorList>
            <person name="Buerger M."/>
            <person name="Peterson D."/>
            <person name="Chory J."/>
        </authorList>
    </citation>
    <scope>NUCLEOTIDE SEQUENCE [LARGE SCALE GENOMIC DNA]</scope>
</reference>